<keyword evidence="1" id="KW-0175">Coiled coil</keyword>
<sequence>MSCKFEIIQKEFIHIESHKSYTEHPIVNDFVVINIPEEDVEPKQIILDLDDQPISVAFADGSDSNNDNSGFRKKLKAMNSQIISLKEELEDMRSKYYDLRDNYASKNHMNDDTPICERHEENYIQSKELSNDVRNDLEDFKRCVRSMRIVHWKLFTRDDGKTTGVLPNKESKIVNQEPQSKTDLAKSITKFLDG</sequence>
<dbReference type="EMBL" id="BKCJ010001240">
    <property type="protein sequence ID" value="GEU39964.1"/>
    <property type="molecule type" value="Genomic_DNA"/>
</dbReference>
<feature type="coiled-coil region" evidence="1">
    <location>
        <begin position="75"/>
        <end position="102"/>
    </location>
</feature>
<accession>A0A6L2JWH2</accession>
<evidence type="ECO:0000256" key="1">
    <source>
        <dbReference type="SAM" id="Coils"/>
    </source>
</evidence>
<dbReference type="AlphaFoldDB" id="A0A6L2JWH2"/>
<organism evidence="2">
    <name type="scientific">Tanacetum cinerariifolium</name>
    <name type="common">Dalmatian daisy</name>
    <name type="synonym">Chrysanthemum cinerariifolium</name>
    <dbReference type="NCBI Taxonomy" id="118510"/>
    <lineage>
        <taxon>Eukaryota</taxon>
        <taxon>Viridiplantae</taxon>
        <taxon>Streptophyta</taxon>
        <taxon>Embryophyta</taxon>
        <taxon>Tracheophyta</taxon>
        <taxon>Spermatophyta</taxon>
        <taxon>Magnoliopsida</taxon>
        <taxon>eudicotyledons</taxon>
        <taxon>Gunneridae</taxon>
        <taxon>Pentapetalae</taxon>
        <taxon>asterids</taxon>
        <taxon>campanulids</taxon>
        <taxon>Asterales</taxon>
        <taxon>Asteraceae</taxon>
        <taxon>Asteroideae</taxon>
        <taxon>Anthemideae</taxon>
        <taxon>Anthemidinae</taxon>
        <taxon>Tanacetum</taxon>
    </lineage>
</organism>
<name>A0A6L2JWH2_TANCI</name>
<gene>
    <name evidence="2" type="ORF">Tci_011942</name>
</gene>
<evidence type="ECO:0000313" key="2">
    <source>
        <dbReference type="EMBL" id="GEU39964.1"/>
    </source>
</evidence>
<comment type="caution">
    <text evidence="2">The sequence shown here is derived from an EMBL/GenBank/DDBJ whole genome shotgun (WGS) entry which is preliminary data.</text>
</comment>
<reference evidence="2" key="1">
    <citation type="journal article" date="2019" name="Sci. Rep.">
        <title>Draft genome of Tanacetum cinerariifolium, the natural source of mosquito coil.</title>
        <authorList>
            <person name="Yamashiro T."/>
            <person name="Shiraishi A."/>
            <person name="Satake H."/>
            <person name="Nakayama K."/>
        </authorList>
    </citation>
    <scope>NUCLEOTIDE SEQUENCE</scope>
</reference>
<proteinExistence type="predicted"/>
<protein>
    <submittedName>
        <fullName evidence="2">Uncharacterized protein</fullName>
    </submittedName>
</protein>